<gene>
    <name evidence="6" type="ORF">HMPREF0634_1311</name>
</gene>
<comment type="caution">
    <text evidence="6">The sequence shown here is derived from an EMBL/GenBank/DDBJ whole genome shotgun (WGS) entry which is preliminary data.</text>
</comment>
<keyword evidence="4" id="KW-0288">FMN</keyword>
<evidence type="ECO:0000256" key="2">
    <source>
        <dbReference type="ARBA" id="ARBA00013457"/>
    </source>
</evidence>
<dbReference type="Pfam" id="PF03060">
    <property type="entry name" value="NMO"/>
    <property type="match status" value="2"/>
</dbReference>
<dbReference type="STRING" id="596315.HMPREF0634_1311"/>
<keyword evidence="3" id="KW-0285">Flavoprotein</keyword>
<dbReference type="InterPro" id="IPR004136">
    <property type="entry name" value="NMO"/>
</dbReference>
<dbReference type="RefSeq" id="WP_007789093.1">
    <property type="nucleotide sequence ID" value="NZ_ADGQ01000035.1"/>
</dbReference>
<evidence type="ECO:0000256" key="1">
    <source>
        <dbReference type="ARBA" id="ARBA00003535"/>
    </source>
</evidence>
<dbReference type="Proteomes" id="UP000003244">
    <property type="component" value="Unassembled WGS sequence"/>
</dbReference>
<sequence>MKNKEICTLLGIDYPIFQGGMAWVSDAELAAAVSNAGGLGIIAAGNAPKDWVVNEIRKIKGLTDKPFALNLMLLSPFIDEVVDAVIEEGVKIVVTGAGNPGKYFSKLNEHGVKIIPVVPSVAQAIRMERNDGVVAMIAEGAEAGGHVGVTNTMSLIPQIVDAVSLPVIAAGGIADGRGFAAAMCLGASGIQVGTRFLVADECNVSEPYKEKVLKAKDTSTLTTGNSTGHPVRVIKNKFAKKFKAMEDARADQAELEAFGAGALRKAVVEGDVDNGSVMAGQIAGLVNKKESCKDIIEDLMKGYEEVVKGLNI</sequence>
<dbReference type="AlphaFoldDB" id="E0E2I1"/>
<accession>E0E2I1</accession>
<evidence type="ECO:0000256" key="5">
    <source>
        <dbReference type="ARBA" id="ARBA00023002"/>
    </source>
</evidence>
<dbReference type="SUPFAM" id="SSF51412">
    <property type="entry name" value="Inosine monophosphate dehydrogenase (IMPDH)"/>
    <property type="match status" value="1"/>
</dbReference>
<dbReference type="PANTHER" id="PTHR32332:SF20">
    <property type="entry name" value="2-NITROPROPANE DIOXYGENASE-LIKE PROTEIN"/>
    <property type="match status" value="1"/>
</dbReference>
<evidence type="ECO:0000313" key="6">
    <source>
        <dbReference type="EMBL" id="EFM64959.1"/>
    </source>
</evidence>
<dbReference type="GeneID" id="84800430"/>
<organism evidence="6 7">
    <name type="scientific">Peptostreptococcus stomatis DSM 17678</name>
    <dbReference type="NCBI Taxonomy" id="596315"/>
    <lineage>
        <taxon>Bacteria</taxon>
        <taxon>Bacillati</taxon>
        <taxon>Bacillota</taxon>
        <taxon>Clostridia</taxon>
        <taxon>Peptostreptococcales</taxon>
        <taxon>Peptostreptococcaceae</taxon>
        <taxon>Peptostreptococcus</taxon>
    </lineage>
</organism>
<dbReference type="GO" id="GO:0018580">
    <property type="term" value="F:nitronate monooxygenase activity"/>
    <property type="evidence" value="ECO:0007669"/>
    <property type="project" value="InterPro"/>
</dbReference>
<dbReference type="PANTHER" id="PTHR32332">
    <property type="entry name" value="2-NITROPROPANE DIOXYGENASE"/>
    <property type="match status" value="1"/>
</dbReference>
<evidence type="ECO:0000313" key="7">
    <source>
        <dbReference type="Proteomes" id="UP000003244"/>
    </source>
</evidence>
<dbReference type="eggNOG" id="COG2070">
    <property type="taxonomic scope" value="Bacteria"/>
</dbReference>
<proteinExistence type="predicted"/>
<dbReference type="NCBIfam" id="TIGR03151">
    <property type="entry name" value="enACPred_II"/>
    <property type="match status" value="1"/>
</dbReference>
<evidence type="ECO:0000256" key="3">
    <source>
        <dbReference type="ARBA" id="ARBA00022630"/>
    </source>
</evidence>
<dbReference type="EMBL" id="ADGQ01000035">
    <property type="protein sequence ID" value="EFM64959.1"/>
    <property type="molecule type" value="Genomic_DNA"/>
</dbReference>
<keyword evidence="7" id="KW-1185">Reference proteome</keyword>
<dbReference type="OrthoDB" id="9778912at2"/>
<reference evidence="6 7" key="1">
    <citation type="submission" date="2010-08" db="EMBL/GenBank/DDBJ databases">
        <authorList>
            <person name="Harkins D.M."/>
            <person name="Madupu R."/>
            <person name="Durkin A.S."/>
            <person name="Torralba M."/>
            <person name="Methe B."/>
            <person name="Sutton G.G."/>
            <person name="Nelson K.E."/>
        </authorList>
    </citation>
    <scope>NUCLEOTIDE SEQUENCE [LARGE SCALE GENOMIC DNA]</scope>
    <source>
        <strain evidence="6 7">DSM 17678</strain>
    </source>
</reference>
<name>E0E2I1_9FIRM</name>
<dbReference type="Gene3D" id="3.20.20.70">
    <property type="entry name" value="Aldolase class I"/>
    <property type="match status" value="1"/>
</dbReference>
<dbReference type="CDD" id="cd04730">
    <property type="entry name" value="NPD_like"/>
    <property type="match status" value="1"/>
</dbReference>
<keyword evidence="5 6" id="KW-0560">Oxidoreductase</keyword>
<evidence type="ECO:0000256" key="4">
    <source>
        <dbReference type="ARBA" id="ARBA00022643"/>
    </source>
</evidence>
<comment type="function">
    <text evidence="1">Nitronate monooxygenase that uses molecular oxygen to catalyze the oxidative denitrification of alkyl nitronates. Acts on propionate 3-nitronate (P3N), the presumed physiological substrate. Probably functions in the detoxification of P3N, a metabolic poison produced by plants and fungi as a defense mechanism.</text>
</comment>
<dbReference type="InterPro" id="IPR013785">
    <property type="entry name" value="Aldolase_TIM"/>
</dbReference>
<dbReference type="InterPro" id="IPR017569">
    <property type="entry name" value="Enoyl_ACP_red-II_put"/>
</dbReference>
<protein>
    <recommendedName>
        <fullName evidence="2">Probable nitronate monooxygenase</fullName>
    </recommendedName>
</protein>